<comment type="caution">
    <text evidence="1">The sequence shown here is derived from an EMBL/GenBank/DDBJ whole genome shotgun (WGS) entry which is preliminary data.</text>
</comment>
<sequence length="88" mass="9661">MDAFQAARATAWCGKPLVAMEGTYKWRISTMDTSSPPHGGLEERAGSKRIPNQHHGELLGACGFEADPKSAPWIAPRFHMVDCGRDLH</sequence>
<organism evidence="1 2">
    <name type="scientific">Liparis tanakae</name>
    <name type="common">Tanaka's snailfish</name>
    <dbReference type="NCBI Taxonomy" id="230148"/>
    <lineage>
        <taxon>Eukaryota</taxon>
        <taxon>Metazoa</taxon>
        <taxon>Chordata</taxon>
        <taxon>Craniata</taxon>
        <taxon>Vertebrata</taxon>
        <taxon>Euteleostomi</taxon>
        <taxon>Actinopterygii</taxon>
        <taxon>Neopterygii</taxon>
        <taxon>Teleostei</taxon>
        <taxon>Neoteleostei</taxon>
        <taxon>Acanthomorphata</taxon>
        <taxon>Eupercaria</taxon>
        <taxon>Perciformes</taxon>
        <taxon>Cottioidei</taxon>
        <taxon>Cottales</taxon>
        <taxon>Liparidae</taxon>
        <taxon>Liparis</taxon>
    </lineage>
</organism>
<dbReference type="Proteomes" id="UP000314294">
    <property type="component" value="Unassembled WGS sequence"/>
</dbReference>
<gene>
    <name evidence="1" type="ORF">EYF80_011105</name>
</gene>
<reference evidence="1 2" key="1">
    <citation type="submission" date="2019-03" db="EMBL/GenBank/DDBJ databases">
        <title>First draft genome of Liparis tanakae, snailfish: a comprehensive survey of snailfish specific genes.</title>
        <authorList>
            <person name="Kim W."/>
            <person name="Song I."/>
            <person name="Jeong J.-H."/>
            <person name="Kim D."/>
            <person name="Kim S."/>
            <person name="Ryu S."/>
            <person name="Song J.Y."/>
            <person name="Lee S.K."/>
        </authorList>
    </citation>
    <scope>NUCLEOTIDE SEQUENCE [LARGE SCALE GENOMIC DNA]</scope>
    <source>
        <tissue evidence="1">Muscle</tissue>
    </source>
</reference>
<protein>
    <submittedName>
        <fullName evidence="1">Uncharacterized protein</fullName>
    </submittedName>
</protein>
<name>A0A4Z2ILN3_9TELE</name>
<dbReference type="AlphaFoldDB" id="A0A4Z2ILN3"/>
<dbReference type="EMBL" id="SRLO01000071">
    <property type="protein sequence ID" value="TNN78701.1"/>
    <property type="molecule type" value="Genomic_DNA"/>
</dbReference>
<evidence type="ECO:0000313" key="2">
    <source>
        <dbReference type="Proteomes" id="UP000314294"/>
    </source>
</evidence>
<evidence type="ECO:0000313" key="1">
    <source>
        <dbReference type="EMBL" id="TNN78701.1"/>
    </source>
</evidence>
<keyword evidence="2" id="KW-1185">Reference proteome</keyword>
<proteinExistence type="predicted"/>
<accession>A0A4Z2ILN3</accession>